<dbReference type="InterPro" id="IPR003593">
    <property type="entry name" value="AAA+_ATPase"/>
</dbReference>
<proteinExistence type="predicted"/>
<evidence type="ECO:0000256" key="2">
    <source>
        <dbReference type="ARBA" id="ARBA00022840"/>
    </source>
</evidence>
<dbReference type="SMART" id="SM00382">
    <property type="entry name" value="AAA"/>
    <property type="match status" value="1"/>
</dbReference>
<dbReference type="EMBL" id="SMCS01000011">
    <property type="protein sequence ID" value="TCV91442.1"/>
    <property type="molecule type" value="Genomic_DNA"/>
</dbReference>
<dbReference type="PANTHER" id="PTHR43119:SF1">
    <property type="entry name" value="ABC TRANSPORTER DOMAIN-CONTAINING PROTEIN"/>
    <property type="match status" value="1"/>
</dbReference>
<protein>
    <submittedName>
        <fullName evidence="4">ABC transporter family protein</fullName>
    </submittedName>
</protein>
<organism evidence="4 5">
    <name type="scientific">Luteibacter rhizovicinus</name>
    <dbReference type="NCBI Taxonomy" id="242606"/>
    <lineage>
        <taxon>Bacteria</taxon>
        <taxon>Pseudomonadati</taxon>
        <taxon>Pseudomonadota</taxon>
        <taxon>Gammaproteobacteria</taxon>
        <taxon>Lysobacterales</taxon>
        <taxon>Rhodanobacteraceae</taxon>
        <taxon>Luteibacter</taxon>
    </lineage>
</organism>
<keyword evidence="2" id="KW-0067">ATP-binding</keyword>
<evidence type="ECO:0000259" key="3">
    <source>
        <dbReference type="PROSITE" id="PS50893"/>
    </source>
</evidence>
<evidence type="ECO:0000256" key="1">
    <source>
        <dbReference type="ARBA" id="ARBA00022741"/>
    </source>
</evidence>
<keyword evidence="1" id="KW-0547">Nucleotide-binding</keyword>
<dbReference type="InterPro" id="IPR027417">
    <property type="entry name" value="P-loop_NTPase"/>
</dbReference>
<dbReference type="Proteomes" id="UP000295645">
    <property type="component" value="Unassembled WGS sequence"/>
</dbReference>
<dbReference type="PROSITE" id="PS50893">
    <property type="entry name" value="ABC_TRANSPORTER_2"/>
    <property type="match status" value="1"/>
</dbReference>
<dbReference type="SUPFAM" id="SSF52540">
    <property type="entry name" value="P-loop containing nucleoside triphosphate hydrolases"/>
    <property type="match status" value="1"/>
</dbReference>
<evidence type="ECO:0000313" key="5">
    <source>
        <dbReference type="Proteomes" id="UP000295645"/>
    </source>
</evidence>
<sequence>MTLSIEGLRNALVGPFDLRVEAGRCTAIVGASGSGKSLFLRMVADLDVNEGAVSLAGDDRAAISAPAWRRRVGLVPAQPGWWGESVAEHFDADLRTRAAELADALRLPADIFARQIFQLSTGERQRLGLIRAMLADPDVLLLDEPTGSLDPEATLAVEALLRERLEAGVVAIVVTHDTAQAARLAHTVLRMEAGRLAPL</sequence>
<dbReference type="GO" id="GO:0005524">
    <property type="term" value="F:ATP binding"/>
    <property type="evidence" value="ECO:0007669"/>
    <property type="project" value="UniProtKB-KW"/>
</dbReference>
<reference evidence="4 5" key="1">
    <citation type="submission" date="2019-03" db="EMBL/GenBank/DDBJ databases">
        <title>Above-ground endophytic microbial communities from plants in different locations in the United States.</title>
        <authorList>
            <person name="Frank C."/>
        </authorList>
    </citation>
    <scope>NUCLEOTIDE SEQUENCE [LARGE SCALE GENOMIC DNA]</scope>
    <source>
        <strain evidence="4 5">LP_13_YM</strain>
    </source>
</reference>
<dbReference type="InterPro" id="IPR003439">
    <property type="entry name" value="ABC_transporter-like_ATP-bd"/>
</dbReference>
<accession>A0A4R3YHG9</accession>
<dbReference type="GO" id="GO:0016887">
    <property type="term" value="F:ATP hydrolysis activity"/>
    <property type="evidence" value="ECO:0007669"/>
    <property type="project" value="InterPro"/>
</dbReference>
<dbReference type="RefSeq" id="WP_132147238.1">
    <property type="nucleotide sequence ID" value="NZ_SMCS01000011.1"/>
</dbReference>
<dbReference type="PANTHER" id="PTHR43119">
    <property type="entry name" value="ABC TRANSPORT PROTEIN ATP-BINDING COMPONENT-RELATED"/>
    <property type="match status" value="1"/>
</dbReference>
<comment type="caution">
    <text evidence="4">The sequence shown here is derived from an EMBL/GenBank/DDBJ whole genome shotgun (WGS) entry which is preliminary data.</text>
</comment>
<dbReference type="Gene3D" id="3.40.50.300">
    <property type="entry name" value="P-loop containing nucleotide triphosphate hydrolases"/>
    <property type="match status" value="1"/>
</dbReference>
<dbReference type="OrthoDB" id="9778547at2"/>
<evidence type="ECO:0000313" key="4">
    <source>
        <dbReference type="EMBL" id="TCV91442.1"/>
    </source>
</evidence>
<keyword evidence="5" id="KW-1185">Reference proteome</keyword>
<gene>
    <name evidence="4" type="ORF">EC912_11135</name>
</gene>
<dbReference type="AlphaFoldDB" id="A0A4R3YHG9"/>
<name>A0A4R3YHG9_9GAMM</name>
<dbReference type="Pfam" id="PF00005">
    <property type="entry name" value="ABC_tran"/>
    <property type="match status" value="1"/>
</dbReference>
<feature type="domain" description="ABC transporter" evidence="3">
    <location>
        <begin position="3"/>
        <end position="199"/>
    </location>
</feature>